<evidence type="ECO:0000313" key="3">
    <source>
        <dbReference type="Proteomes" id="UP001212997"/>
    </source>
</evidence>
<gene>
    <name evidence="2" type="ORF">NLI96_g3362</name>
</gene>
<proteinExistence type="predicted"/>
<dbReference type="InterPro" id="IPR001810">
    <property type="entry name" value="F-box_dom"/>
</dbReference>
<feature type="domain" description="F-box" evidence="1">
    <location>
        <begin position="317"/>
        <end position="370"/>
    </location>
</feature>
<name>A0AAD5V6Z5_9APHY</name>
<dbReference type="PROSITE" id="PS50181">
    <property type="entry name" value="FBOX"/>
    <property type="match status" value="1"/>
</dbReference>
<protein>
    <recommendedName>
        <fullName evidence="1">F-box domain-containing protein</fullName>
    </recommendedName>
</protein>
<accession>A0AAD5V6Z5</accession>
<dbReference type="EMBL" id="JANAWD010000085">
    <property type="protein sequence ID" value="KAJ3487683.1"/>
    <property type="molecule type" value="Genomic_DNA"/>
</dbReference>
<evidence type="ECO:0000259" key="1">
    <source>
        <dbReference type="PROSITE" id="PS50181"/>
    </source>
</evidence>
<keyword evidence="3" id="KW-1185">Reference proteome</keyword>
<organism evidence="2 3">
    <name type="scientific">Meripilus lineatus</name>
    <dbReference type="NCBI Taxonomy" id="2056292"/>
    <lineage>
        <taxon>Eukaryota</taxon>
        <taxon>Fungi</taxon>
        <taxon>Dikarya</taxon>
        <taxon>Basidiomycota</taxon>
        <taxon>Agaricomycotina</taxon>
        <taxon>Agaricomycetes</taxon>
        <taxon>Polyporales</taxon>
        <taxon>Meripilaceae</taxon>
        <taxon>Meripilus</taxon>
    </lineage>
</organism>
<evidence type="ECO:0000313" key="2">
    <source>
        <dbReference type="EMBL" id="KAJ3487683.1"/>
    </source>
</evidence>
<sequence length="601" mass="68029">MAKLQLVVPSWDQLGAQLDLQERNHYPITANQLLTYIAFGPDRPSDDGIWADAYLRDEVLGSASSPKQHLCGHPIACRSFATFLPSRSITFSPFRAIKATNLYGLTVWDVQEAFQQFLDDHVTVHDMIQYLQLVPNYQLAFPSGCDILEVLRSLQTLRGFFSYMGIESIDLDDFTPFTQSRGISRIFSISPDRMHFLGAIRGSAAETSIFFLRILGSPSHARLETLPPRHPAASKTFPRARIANRGFESDARMSTFNRVIDVDIAWGPKLGNIVWVCLNNFLISNPNRSFWACFAASQRMTTVGTMQPTYHDGRPRSSILQILPVELLSEIKSHIPLHDLFTLVCFYKTCTKFAQLFGSVQTQAKFWESACLLAGLGCLPGERAEEVDWKHVAFDCIERDGSCKHPECGRARLEWNEADKMADTTSLAPVPTWETFDALVAQGNWSTTCPNEAIRGIALAKHSFTDIGEDAYLRQYNDIHDEKEESDENLKQYLWDHPIACRSFATFPPTRSMCVFVFEDSKRVQNENGVTVWDEICGIRKVFNRTADVHEIASVLFDLKEYIPLIFKEGCPLTNFFNPDDDVSRGFYLFRIFASRVGGMD</sequence>
<dbReference type="Proteomes" id="UP001212997">
    <property type="component" value="Unassembled WGS sequence"/>
</dbReference>
<comment type="caution">
    <text evidence="2">The sequence shown here is derived from an EMBL/GenBank/DDBJ whole genome shotgun (WGS) entry which is preliminary data.</text>
</comment>
<dbReference type="AlphaFoldDB" id="A0AAD5V6Z5"/>
<reference evidence="2" key="1">
    <citation type="submission" date="2022-07" db="EMBL/GenBank/DDBJ databases">
        <title>Genome Sequence of Physisporinus lineatus.</title>
        <authorList>
            <person name="Buettner E."/>
        </authorList>
    </citation>
    <scope>NUCLEOTIDE SEQUENCE</scope>
    <source>
        <strain evidence="2">VT162</strain>
    </source>
</reference>